<organism evidence="13 14">
    <name type="scientific">Albula glossodonta</name>
    <name type="common">roundjaw bonefish</name>
    <dbReference type="NCBI Taxonomy" id="121402"/>
    <lineage>
        <taxon>Eukaryota</taxon>
        <taxon>Metazoa</taxon>
        <taxon>Chordata</taxon>
        <taxon>Craniata</taxon>
        <taxon>Vertebrata</taxon>
        <taxon>Euteleostomi</taxon>
        <taxon>Actinopterygii</taxon>
        <taxon>Neopterygii</taxon>
        <taxon>Teleostei</taxon>
        <taxon>Albuliformes</taxon>
        <taxon>Albulidae</taxon>
        <taxon>Albula</taxon>
    </lineage>
</organism>
<feature type="domain" description="C-type lectin" evidence="11">
    <location>
        <begin position="118"/>
        <end position="242"/>
    </location>
</feature>
<evidence type="ECO:0000256" key="2">
    <source>
        <dbReference type="ARBA" id="ARBA00004496"/>
    </source>
</evidence>
<dbReference type="SMART" id="SM00034">
    <property type="entry name" value="CLECT"/>
    <property type="match status" value="1"/>
</dbReference>
<feature type="region of interest" description="Disordered" evidence="9">
    <location>
        <begin position="474"/>
        <end position="525"/>
    </location>
</feature>
<evidence type="ECO:0000256" key="8">
    <source>
        <dbReference type="ARBA" id="ARBA00025037"/>
    </source>
</evidence>
<keyword evidence="10" id="KW-0812">Transmembrane</keyword>
<comment type="function">
    <text evidence="8">Component of the COP9 signalosome complex (CSN), a complex involved in various cellular and developmental processes. The CSN complex is an essential regulator of the ubiquitin (Ubl) conjugation pathway by mediating the deneddylation of the cullin subunits of SCF-type E3 ligase complexes, leading to decrease the Ubl ligase activity of SCF-type complexes such as SCF, CSA or DDB2. The complex is also involved in phosphorylation of p53/TP53, JUN, I-kappa-B-alpha/NFKBIA, ITPK1 and IRF8/ICSBP, possibly via its association with CK2 and PKD kinases. CSN-dependent phosphorylation of TP53 and JUN promotes and protects degradation by the Ubl system, respectively.</text>
</comment>
<protein>
    <submittedName>
        <fullName evidence="13">Uncharacterized protein</fullName>
    </submittedName>
</protein>
<dbReference type="SUPFAM" id="SSF56436">
    <property type="entry name" value="C-type lectin-like"/>
    <property type="match status" value="1"/>
</dbReference>
<dbReference type="SMART" id="SM00088">
    <property type="entry name" value="PINT"/>
    <property type="match status" value="1"/>
</dbReference>
<evidence type="ECO:0000256" key="1">
    <source>
        <dbReference type="ARBA" id="ARBA00004123"/>
    </source>
</evidence>
<evidence type="ECO:0000256" key="6">
    <source>
        <dbReference type="ARBA" id="ARBA00022790"/>
    </source>
</evidence>
<dbReference type="InterPro" id="IPR000717">
    <property type="entry name" value="PCI_dom"/>
</dbReference>
<name>A0A8T2NXU5_9TELE</name>
<comment type="caution">
    <text evidence="13">The sequence shown here is derived from an EMBL/GenBank/DDBJ whole genome shotgun (WGS) entry which is preliminary data.</text>
</comment>
<dbReference type="CDD" id="cd03590">
    <property type="entry name" value="CLECT_DC-SIGN_like"/>
    <property type="match status" value="1"/>
</dbReference>
<evidence type="ECO:0000259" key="11">
    <source>
        <dbReference type="PROSITE" id="PS50041"/>
    </source>
</evidence>
<evidence type="ECO:0000256" key="7">
    <source>
        <dbReference type="ARBA" id="ARBA00023242"/>
    </source>
</evidence>
<dbReference type="InterPro" id="IPR033989">
    <property type="entry name" value="CD209-like_CTLD"/>
</dbReference>
<feature type="compositionally biased region" description="Basic residues" evidence="9">
    <location>
        <begin position="516"/>
        <end position="525"/>
    </location>
</feature>
<keyword evidence="5" id="KW-0430">Lectin</keyword>
<reference evidence="13" key="1">
    <citation type="thesis" date="2021" institute="BYU ScholarsArchive" country="Provo, UT, USA">
        <title>Applications of and Algorithms for Genome Assembly and Genomic Analyses with an Emphasis on Marine Teleosts.</title>
        <authorList>
            <person name="Pickett B.D."/>
        </authorList>
    </citation>
    <scope>NUCLEOTIDE SEQUENCE</scope>
    <source>
        <strain evidence="13">HI-2016</strain>
    </source>
</reference>
<feature type="domain" description="PCI" evidence="12">
    <location>
        <begin position="234"/>
        <end position="415"/>
    </location>
</feature>
<evidence type="ECO:0000256" key="4">
    <source>
        <dbReference type="ARBA" id="ARBA00022490"/>
    </source>
</evidence>
<evidence type="ECO:0000313" key="13">
    <source>
        <dbReference type="EMBL" id="KAG9344964.1"/>
    </source>
</evidence>
<dbReference type="InterPro" id="IPR041481">
    <property type="entry name" value="CSN7_helixI"/>
</dbReference>
<keyword evidence="4" id="KW-0963">Cytoplasm</keyword>
<accession>A0A8T2NXU5</accession>
<dbReference type="PROSITE" id="PS50041">
    <property type="entry name" value="C_TYPE_LECTIN_2"/>
    <property type="match status" value="1"/>
</dbReference>
<dbReference type="InterPro" id="IPR001304">
    <property type="entry name" value="C-type_lectin-like"/>
</dbReference>
<dbReference type="PANTHER" id="PTHR15350:SF10">
    <property type="entry name" value="COP9 CONSTITUTIVE PHOTOMORPHOGENIC HOMOLOG SUBUNIT 7A"/>
    <property type="match status" value="1"/>
</dbReference>
<dbReference type="PANTHER" id="PTHR15350">
    <property type="entry name" value="COP9 SIGNALOSOME COMPLEX SUBUNIT 7/DENDRITIC CELL PROTEIN GA17"/>
    <property type="match status" value="1"/>
</dbReference>
<keyword evidence="14" id="KW-1185">Reference proteome</keyword>
<gene>
    <name evidence="13" type="ORF">JZ751_009504</name>
</gene>
<dbReference type="AlphaFoldDB" id="A0A8T2NXU5"/>
<dbReference type="InterPro" id="IPR016187">
    <property type="entry name" value="CTDL_fold"/>
</dbReference>
<evidence type="ECO:0000256" key="10">
    <source>
        <dbReference type="SAM" id="Phobius"/>
    </source>
</evidence>
<sequence length="525" mass="58404">MFEILAIPDREHDPPGISGVRPGANCMNKPTILLLTALLVSLTTNIVLGVLLYKASTISNTCSQLTAVRGTPTMRRLDTLQSRYNQLCQDYITLGQNCTQPGVKVSECRPCPESWLHFEDKCYYFSSDKMDWDKSKESCEAMGSHLAILHSHAQHEALEKAARSKGTFDYHYWIGLTDRHTEGEWKWVDNTPVNNTYWDKVHSEPDNHLSGGEEGEDCATLNSHSRSWFDVPCNFIYLRICEMEAMEMEVEQLLSLSGSALAQAVSALLETPGLYVFSDILELPNVRELETGPHAPVYQLLNLFAYGTYCDYKAPLIHTHSHLFALILFLSLPSPERAASLPELTPAQKNKLRHLSIISLASNLKCLPYSLLLQQLELKNVRELEDLLIEAVYCDIIQGKLDQRNQQVEVDCSMGRDLGPNELPNIANTLQEWCSGCEAVLCGIEEQVSRANQYRESQLKVKVQVETEVSNLQKTLKASSASPSSGPAPAGAASNQDADQPAEPRDPASSQEPRQPGKKSSKVKG</sequence>
<evidence type="ECO:0000313" key="14">
    <source>
        <dbReference type="Proteomes" id="UP000824540"/>
    </source>
</evidence>
<dbReference type="GO" id="GO:0030246">
    <property type="term" value="F:carbohydrate binding"/>
    <property type="evidence" value="ECO:0007669"/>
    <property type="project" value="UniProtKB-KW"/>
</dbReference>
<dbReference type="Pfam" id="PF18392">
    <property type="entry name" value="CSN7a_helixI"/>
    <property type="match status" value="1"/>
</dbReference>
<comment type="subcellular location">
    <subcellularLocation>
        <location evidence="2">Cytoplasm</location>
    </subcellularLocation>
    <subcellularLocation>
        <location evidence="1">Nucleus</location>
    </subcellularLocation>
</comment>
<dbReference type="PROSITE" id="PS50250">
    <property type="entry name" value="PCI"/>
    <property type="match status" value="1"/>
</dbReference>
<dbReference type="GO" id="GO:0010387">
    <property type="term" value="P:COP9 signalosome assembly"/>
    <property type="evidence" value="ECO:0007669"/>
    <property type="project" value="InterPro"/>
</dbReference>
<keyword evidence="10" id="KW-0472">Membrane</keyword>
<dbReference type="Pfam" id="PF00059">
    <property type="entry name" value="Lectin_C"/>
    <property type="match status" value="1"/>
</dbReference>
<keyword evidence="6" id="KW-0736">Signalosome</keyword>
<dbReference type="GO" id="GO:0005737">
    <property type="term" value="C:cytoplasm"/>
    <property type="evidence" value="ECO:0007669"/>
    <property type="project" value="UniProtKB-SubCell"/>
</dbReference>
<dbReference type="InterPro" id="IPR045237">
    <property type="entry name" value="COPS7/eIF3m"/>
</dbReference>
<evidence type="ECO:0000259" key="12">
    <source>
        <dbReference type="PROSITE" id="PS50250"/>
    </source>
</evidence>
<evidence type="ECO:0000256" key="5">
    <source>
        <dbReference type="ARBA" id="ARBA00022734"/>
    </source>
</evidence>
<keyword evidence="10" id="KW-1133">Transmembrane helix</keyword>
<feature type="compositionally biased region" description="Low complexity" evidence="9">
    <location>
        <begin position="478"/>
        <end position="494"/>
    </location>
</feature>
<dbReference type="Gene3D" id="3.10.100.10">
    <property type="entry name" value="Mannose-Binding Protein A, subunit A"/>
    <property type="match status" value="1"/>
</dbReference>
<dbReference type="InterPro" id="IPR016186">
    <property type="entry name" value="C-type_lectin-like/link_sf"/>
</dbReference>
<dbReference type="EMBL" id="JAFBMS010000018">
    <property type="protein sequence ID" value="KAG9344964.1"/>
    <property type="molecule type" value="Genomic_DNA"/>
</dbReference>
<evidence type="ECO:0000256" key="3">
    <source>
        <dbReference type="ARBA" id="ARBA00008482"/>
    </source>
</evidence>
<keyword evidence="7" id="KW-0539">Nucleus</keyword>
<dbReference type="OrthoDB" id="10265275at2759"/>
<proteinExistence type="inferred from homology"/>
<evidence type="ECO:0000256" key="9">
    <source>
        <dbReference type="SAM" id="MobiDB-lite"/>
    </source>
</evidence>
<dbReference type="GO" id="GO:0008180">
    <property type="term" value="C:COP9 signalosome"/>
    <property type="evidence" value="ECO:0007669"/>
    <property type="project" value="UniProtKB-KW"/>
</dbReference>
<comment type="similarity">
    <text evidence="3">Belongs to the CSN7/EIF3M family. CSN7 subfamily.</text>
</comment>
<dbReference type="Pfam" id="PF01399">
    <property type="entry name" value="PCI"/>
    <property type="match status" value="1"/>
</dbReference>
<dbReference type="Proteomes" id="UP000824540">
    <property type="component" value="Unassembled WGS sequence"/>
</dbReference>
<feature type="transmembrane region" description="Helical" evidence="10">
    <location>
        <begin position="31"/>
        <end position="53"/>
    </location>
</feature>